<dbReference type="EMBL" id="KZ993920">
    <property type="protein sequence ID" value="RKO94357.1"/>
    <property type="molecule type" value="Genomic_DNA"/>
</dbReference>
<feature type="compositionally biased region" description="Basic and acidic residues" evidence="1">
    <location>
        <begin position="180"/>
        <end position="198"/>
    </location>
</feature>
<feature type="region of interest" description="Disordered" evidence="1">
    <location>
        <begin position="169"/>
        <end position="198"/>
    </location>
</feature>
<keyword evidence="3" id="KW-1185">Reference proteome</keyword>
<dbReference type="Proteomes" id="UP000269721">
    <property type="component" value="Unassembled WGS sequence"/>
</dbReference>
<evidence type="ECO:0000313" key="2">
    <source>
        <dbReference type="EMBL" id="RKO94357.1"/>
    </source>
</evidence>
<feature type="region of interest" description="Disordered" evidence="1">
    <location>
        <begin position="1"/>
        <end position="27"/>
    </location>
</feature>
<feature type="region of interest" description="Disordered" evidence="1">
    <location>
        <begin position="76"/>
        <end position="106"/>
    </location>
</feature>
<dbReference type="AlphaFoldDB" id="A0A4V1ISQ3"/>
<reference evidence="3" key="1">
    <citation type="journal article" date="2018" name="Nat. Microbiol.">
        <title>Leveraging single-cell genomics to expand the fungal tree of life.</title>
        <authorList>
            <person name="Ahrendt S.R."/>
            <person name="Quandt C.A."/>
            <person name="Ciobanu D."/>
            <person name="Clum A."/>
            <person name="Salamov A."/>
            <person name="Andreopoulos B."/>
            <person name="Cheng J.F."/>
            <person name="Woyke T."/>
            <person name="Pelin A."/>
            <person name="Henrissat B."/>
            <person name="Reynolds N.K."/>
            <person name="Benny G.L."/>
            <person name="Smith M.E."/>
            <person name="James T.Y."/>
            <person name="Grigoriev I.V."/>
        </authorList>
    </citation>
    <scope>NUCLEOTIDE SEQUENCE [LARGE SCALE GENOMIC DNA]</scope>
</reference>
<evidence type="ECO:0000313" key="3">
    <source>
        <dbReference type="Proteomes" id="UP000269721"/>
    </source>
</evidence>
<feature type="compositionally biased region" description="Basic and acidic residues" evidence="1">
    <location>
        <begin position="1"/>
        <end position="11"/>
    </location>
</feature>
<name>A0A4V1ISQ3_9FUNG</name>
<accession>A0A4V1ISQ3</accession>
<protein>
    <submittedName>
        <fullName evidence="2">Uncharacterized protein</fullName>
    </submittedName>
</protein>
<sequence>MSRRDKFKEEKEGDDMLLGKGPTAGPIDPKLRLLQLHHNGDQLSLLLSYTGEQFLLLLRFGSSDWVPRGTSSERAKDVKGEVQIHSRRKVEERGKEERRREYEGEDGLGEGMEERITKRVEEQMQEKVKEKECVQSFTVLVDRSFFHSLKLTLSSLETIAGKSALGWATASPPFTLRSGENGRRRGGEEERRLERETN</sequence>
<gene>
    <name evidence="2" type="ORF">BDK51DRAFT_31469</name>
</gene>
<evidence type="ECO:0000256" key="1">
    <source>
        <dbReference type="SAM" id="MobiDB-lite"/>
    </source>
</evidence>
<proteinExistence type="predicted"/>
<organism evidence="2 3">
    <name type="scientific">Blyttiomyces helicus</name>
    <dbReference type="NCBI Taxonomy" id="388810"/>
    <lineage>
        <taxon>Eukaryota</taxon>
        <taxon>Fungi</taxon>
        <taxon>Fungi incertae sedis</taxon>
        <taxon>Chytridiomycota</taxon>
        <taxon>Chytridiomycota incertae sedis</taxon>
        <taxon>Chytridiomycetes</taxon>
        <taxon>Chytridiomycetes incertae sedis</taxon>
        <taxon>Blyttiomyces</taxon>
    </lineage>
</organism>
<feature type="compositionally biased region" description="Basic and acidic residues" evidence="1">
    <location>
        <begin position="76"/>
        <end position="102"/>
    </location>
</feature>